<reference evidence="1 2" key="1">
    <citation type="submission" date="2016-07" db="EMBL/GenBank/DDBJ databases">
        <title>Multiple horizontal gene transfer events from other fungi enriched the ability of initially mycotrophic Trichoderma (Ascomycota) to feed on dead plant biomass.</title>
        <authorList>
            <consortium name="DOE Joint Genome Institute"/>
            <person name="Aerts A."/>
            <person name="Atanasova L."/>
            <person name="Chenthamara K."/>
            <person name="Zhang J."/>
            <person name="Grujic M."/>
            <person name="Henrissat B."/>
            <person name="Kuo A."/>
            <person name="Salamov A."/>
            <person name="Lipzen A."/>
            <person name="Labutti K."/>
            <person name="Barry K."/>
            <person name="Miao Y."/>
            <person name="Rahimi M.J."/>
            <person name="Shen Q."/>
            <person name="Grigoriev I.V."/>
            <person name="Kubicek C.P."/>
            <person name="Druzhinina I.S."/>
        </authorList>
    </citation>
    <scope>NUCLEOTIDE SEQUENCE [LARGE SCALE GENOMIC DNA]</scope>
    <source>
        <strain evidence="1 2">CBS 433.97</strain>
    </source>
</reference>
<gene>
    <name evidence="1" type="ORF">M441DRAFT_290872</name>
</gene>
<dbReference type="Proteomes" id="UP000240493">
    <property type="component" value="Unassembled WGS sequence"/>
</dbReference>
<name>A0A2T3YTX7_TRIA4</name>
<organism evidence="1 2">
    <name type="scientific">Trichoderma asperellum (strain ATCC 204424 / CBS 433.97 / NBRC 101777)</name>
    <dbReference type="NCBI Taxonomy" id="1042311"/>
    <lineage>
        <taxon>Eukaryota</taxon>
        <taxon>Fungi</taxon>
        <taxon>Dikarya</taxon>
        <taxon>Ascomycota</taxon>
        <taxon>Pezizomycotina</taxon>
        <taxon>Sordariomycetes</taxon>
        <taxon>Hypocreomycetidae</taxon>
        <taxon>Hypocreales</taxon>
        <taxon>Hypocreaceae</taxon>
        <taxon>Trichoderma</taxon>
    </lineage>
</organism>
<dbReference type="AlphaFoldDB" id="A0A2T3YTX7"/>
<keyword evidence="2" id="KW-1185">Reference proteome</keyword>
<proteinExistence type="predicted"/>
<evidence type="ECO:0000313" key="1">
    <source>
        <dbReference type="EMBL" id="PTB36032.1"/>
    </source>
</evidence>
<protein>
    <submittedName>
        <fullName evidence="1">Uncharacterized protein</fullName>
    </submittedName>
</protein>
<evidence type="ECO:0000313" key="2">
    <source>
        <dbReference type="Proteomes" id="UP000240493"/>
    </source>
</evidence>
<sequence length="105" mass="11565">MRKALEQKRCVFACMCGSAHFSSGLATGKPAKPRISRTRDFFPTTTRNSPLTSSEHQTIQPRFSYDSICPLGPLTISVRQSQSPGSLRLPLLSLFCPGFFCPLSL</sequence>
<dbReference type="EMBL" id="KZ679272">
    <property type="protein sequence ID" value="PTB36032.1"/>
    <property type="molecule type" value="Genomic_DNA"/>
</dbReference>
<accession>A0A2T3YTX7</accession>